<dbReference type="Gene3D" id="3.40.50.150">
    <property type="entry name" value="Vaccinia Virus protein VP39"/>
    <property type="match status" value="1"/>
</dbReference>
<feature type="domain" description="TaqI-like C-terminal specificity" evidence="9">
    <location>
        <begin position="771"/>
        <end position="926"/>
    </location>
</feature>
<dbReference type="PROSITE" id="PS00092">
    <property type="entry name" value="N6_MTASE"/>
    <property type="match status" value="1"/>
</dbReference>
<dbReference type="GO" id="GO:0032259">
    <property type="term" value="P:methylation"/>
    <property type="evidence" value="ECO:0007669"/>
    <property type="project" value="UniProtKB-KW"/>
</dbReference>
<dbReference type="EC" id="2.1.1.72" evidence="1"/>
<dbReference type="Proteomes" id="UP000199134">
    <property type="component" value="Unassembled WGS sequence"/>
</dbReference>
<dbReference type="InterPro" id="IPR029063">
    <property type="entry name" value="SAM-dependent_MTases_sf"/>
</dbReference>
<dbReference type="GO" id="GO:0009007">
    <property type="term" value="F:site-specific DNA-methyltransferase (adenine-specific) activity"/>
    <property type="evidence" value="ECO:0007669"/>
    <property type="project" value="UniProtKB-EC"/>
</dbReference>
<dbReference type="PANTHER" id="PTHR33841:SF1">
    <property type="entry name" value="DNA METHYLTRANSFERASE A"/>
    <property type="match status" value="1"/>
</dbReference>
<protein>
    <recommendedName>
        <fullName evidence="1">site-specific DNA-methyltransferase (adenine-specific)</fullName>
        <ecNumber evidence="1">2.1.1.72</ecNumber>
    </recommendedName>
</protein>
<evidence type="ECO:0000256" key="7">
    <source>
        <dbReference type="ARBA" id="ARBA00047942"/>
    </source>
</evidence>
<evidence type="ECO:0000256" key="3">
    <source>
        <dbReference type="ARBA" id="ARBA00022679"/>
    </source>
</evidence>
<evidence type="ECO:0000256" key="5">
    <source>
        <dbReference type="ARBA" id="ARBA00022747"/>
    </source>
</evidence>
<evidence type="ECO:0000256" key="1">
    <source>
        <dbReference type="ARBA" id="ARBA00011900"/>
    </source>
</evidence>
<dbReference type="PRINTS" id="PR00507">
    <property type="entry name" value="N12N6MTFRASE"/>
</dbReference>
<dbReference type="InterPro" id="IPR050953">
    <property type="entry name" value="N4_N6_ade-DNA_methylase"/>
</dbReference>
<dbReference type="PANTHER" id="PTHR33841">
    <property type="entry name" value="DNA METHYLTRANSFERASE YEEA-RELATED"/>
    <property type="match status" value="1"/>
</dbReference>
<name>A0A1H0KWG2_9BACT</name>
<feature type="domain" description="Type II methyltransferase M.TaqI-like" evidence="8">
    <location>
        <begin position="491"/>
        <end position="653"/>
    </location>
</feature>
<accession>A0A1H0KWG2</accession>
<evidence type="ECO:0000256" key="4">
    <source>
        <dbReference type="ARBA" id="ARBA00022691"/>
    </source>
</evidence>
<proteinExistence type="predicted"/>
<keyword evidence="2" id="KW-0489">Methyltransferase</keyword>
<dbReference type="RefSeq" id="WP_091855077.1">
    <property type="nucleotide sequence ID" value="NZ_FNIW01000033.1"/>
</dbReference>
<sequence length="1055" mass="123030">MLFQKNIVKKYIGLLDEKLITKAWEKYSSYFLNENIQANIHKIKEEQFQEGFLRELFVEVLDYTINPSPNYNLTTELKNEVGSKKADGAILIEDKVIGVIELKDHKTPDLASIENQAFGYKSKHKDTRLVIISNFEKLRFYIDNAVEYREWDIFHMTLDEFRELYLCLAWTQVERGVALRMKEESVSSEDQITNALYKDYSLFKRVLFADILEQNPTPDSKDEKEWQLLLFKKTQKLLDRLLFIFFAEDCGLLPPNMIVQIVDEWEQLKDLDMDVSLYERIKKHFGYLDTGYQGKKYEIFAYNGGLFKTDDVLDNLKISDSILAEHTRRLSDYDFESDVDVNILGHIFENSLSEIEEVTQQINNGQVPQTSKRKQDGVFYTPQYITKYIVENTVGRLCTEKKRELHIVEDEYLSEQRRQIQTKKRLLDQLHQYRNWLLEITILDPACGSGAFLNAALQFLMVEHKHLDEMEAKVTGSAIVFQDVENSILEHNLYGVDINEESVEIAQLALWLRTAKPHRKLNSLNENIKCGNSLISDPAIAGEKAFNWQEQFPQVFQKGGFDVVIGNPPYVQLQIMGAMSDAYAQCGFETYNKSADLYCLFTERGYSLLKPGGLQSFIMPNKWMLVSYGKELRKFMSKTDLQQIINFGDVQFFDEATIYVCIFVTRKSSERNKEFLALSLNQKTYHGDFLHEVPEQLVCYPSETFSEKEWIIQPKAHFNILQKMQKGVALKDMPIYINYGIKTGYNDAFFIDGATKDKLISEEPRSAELIKPLLRGRDIQAWMPEWNNLYLINPHNGVKGRGIAPICIDDYPVIKQHLNMFFDKLSKRIDKGITPYNLRNCDYIEEFSKPKIMYPNMTSQFPFIYDEKGFIGNDKTFMITANDDTVNLKYITAILNSRLCKLWIWYNCPELQGGTREIRKVYFENFCIPLDADQQTLADLTDLQMQHVSQLQEKRTRFLHKLSNNFEGLKITTALQQFDLMDYKGLMTELKKQKIHFPIKDQDEWEDAFNERVAECQKLLAQINATDNEIDNCVFDLYNLTEEERTNVSNSYTSL</sequence>
<keyword evidence="3" id="KW-0808">Transferase</keyword>
<reference evidence="11" key="1">
    <citation type="submission" date="2016-10" db="EMBL/GenBank/DDBJ databases">
        <authorList>
            <person name="de Groot N.N."/>
        </authorList>
    </citation>
    <scope>NUCLEOTIDE SEQUENCE [LARGE SCALE GENOMIC DNA]</scope>
    <source>
        <strain evidence="11">BP1-145</strain>
    </source>
</reference>
<dbReference type="InterPro" id="IPR002052">
    <property type="entry name" value="DNA_methylase_N6_adenine_CS"/>
</dbReference>
<comment type="caution">
    <text evidence="10">The sequence shown here is derived from an EMBL/GenBank/DDBJ whole genome shotgun (WGS) entry which is preliminary data.</text>
</comment>
<evidence type="ECO:0000256" key="6">
    <source>
        <dbReference type="ARBA" id="ARBA00023125"/>
    </source>
</evidence>
<dbReference type="OrthoDB" id="32195at2"/>
<keyword evidence="5" id="KW-0680">Restriction system</keyword>
<dbReference type="GO" id="GO:0003677">
    <property type="term" value="F:DNA binding"/>
    <property type="evidence" value="ECO:0007669"/>
    <property type="project" value="UniProtKB-KW"/>
</dbReference>
<evidence type="ECO:0000259" key="9">
    <source>
        <dbReference type="Pfam" id="PF12950"/>
    </source>
</evidence>
<dbReference type="SUPFAM" id="SSF53335">
    <property type="entry name" value="S-adenosyl-L-methionine-dependent methyltransferases"/>
    <property type="match status" value="1"/>
</dbReference>
<evidence type="ECO:0000313" key="11">
    <source>
        <dbReference type="Proteomes" id="UP000199134"/>
    </source>
</evidence>
<keyword evidence="6" id="KW-0238">DNA-binding</keyword>
<evidence type="ECO:0000256" key="2">
    <source>
        <dbReference type="ARBA" id="ARBA00022603"/>
    </source>
</evidence>
<dbReference type="EMBL" id="FNIW01000033">
    <property type="protein sequence ID" value="SDO60278.1"/>
    <property type="molecule type" value="Genomic_DNA"/>
</dbReference>
<gene>
    <name evidence="10" type="ORF">SAMN04487900_1333</name>
</gene>
<dbReference type="InterPro" id="IPR025931">
    <property type="entry name" value="TaqI_C"/>
</dbReference>
<evidence type="ECO:0000259" key="8">
    <source>
        <dbReference type="Pfam" id="PF07669"/>
    </source>
</evidence>
<dbReference type="InterPro" id="IPR011639">
    <property type="entry name" value="MethylTrfase_TaqI-like_dom"/>
</dbReference>
<organism evidence="10 11">
    <name type="scientific">Prevotella communis</name>
    <dbReference type="NCBI Taxonomy" id="2913614"/>
    <lineage>
        <taxon>Bacteria</taxon>
        <taxon>Pseudomonadati</taxon>
        <taxon>Bacteroidota</taxon>
        <taxon>Bacteroidia</taxon>
        <taxon>Bacteroidales</taxon>
        <taxon>Prevotellaceae</taxon>
        <taxon>Prevotella</taxon>
    </lineage>
</organism>
<dbReference type="Pfam" id="PF12950">
    <property type="entry name" value="TaqI_C"/>
    <property type="match status" value="1"/>
</dbReference>
<evidence type="ECO:0000313" key="10">
    <source>
        <dbReference type="EMBL" id="SDO60278.1"/>
    </source>
</evidence>
<dbReference type="Pfam" id="PF07669">
    <property type="entry name" value="Eco57I"/>
    <property type="match status" value="1"/>
</dbReference>
<keyword evidence="4" id="KW-0949">S-adenosyl-L-methionine</keyword>
<dbReference type="GO" id="GO:0009307">
    <property type="term" value="P:DNA restriction-modification system"/>
    <property type="evidence" value="ECO:0007669"/>
    <property type="project" value="UniProtKB-KW"/>
</dbReference>
<dbReference type="AlphaFoldDB" id="A0A1H0KWG2"/>
<comment type="catalytic activity">
    <reaction evidence="7">
        <text>a 2'-deoxyadenosine in DNA + S-adenosyl-L-methionine = an N(6)-methyl-2'-deoxyadenosine in DNA + S-adenosyl-L-homocysteine + H(+)</text>
        <dbReference type="Rhea" id="RHEA:15197"/>
        <dbReference type="Rhea" id="RHEA-COMP:12418"/>
        <dbReference type="Rhea" id="RHEA-COMP:12419"/>
        <dbReference type="ChEBI" id="CHEBI:15378"/>
        <dbReference type="ChEBI" id="CHEBI:57856"/>
        <dbReference type="ChEBI" id="CHEBI:59789"/>
        <dbReference type="ChEBI" id="CHEBI:90615"/>
        <dbReference type="ChEBI" id="CHEBI:90616"/>
        <dbReference type="EC" id="2.1.1.72"/>
    </reaction>
</comment>